<feature type="repeat" description="TPR" evidence="7">
    <location>
        <begin position="247"/>
        <end position="280"/>
    </location>
</feature>
<evidence type="ECO:0000256" key="2">
    <source>
        <dbReference type="ARBA" id="ARBA00022737"/>
    </source>
</evidence>
<dbReference type="Proteomes" id="UP000663854">
    <property type="component" value="Unassembled WGS sequence"/>
</dbReference>
<dbReference type="Proteomes" id="UP000663870">
    <property type="component" value="Unassembled WGS sequence"/>
</dbReference>
<evidence type="ECO:0000256" key="6">
    <source>
        <dbReference type="PROSITE-ProRule" id="PRU00175"/>
    </source>
</evidence>
<proteinExistence type="predicted"/>
<gene>
    <name evidence="13" type="ORF">FNK824_LOCUS8704</name>
    <name evidence="12" type="ORF">JXQ802_LOCUS31061</name>
    <name evidence="14" type="ORF">OTI717_LOCUS26745</name>
    <name evidence="9" type="ORF">PYM288_LOCUS15839</name>
    <name evidence="11" type="ORF">RFH988_LOCUS25806</name>
    <name evidence="10" type="ORF">SEV965_LOCUS17601</name>
</gene>
<dbReference type="EMBL" id="CAJOBE010000871">
    <property type="protein sequence ID" value="CAF3693990.1"/>
    <property type="molecule type" value="Genomic_DNA"/>
</dbReference>
<dbReference type="Proteomes" id="UP000663823">
    <property type="component" value="Unassembled WGS sequence"/>
</dbReference>
<keyword evidence="1" id="KW-0479">Metal-binding</keyword>
<evidence type="ECO:0000313" key="14">
    <source>
        <dbReference type="EMBL" id="CAF3957939.1"/>
    </source>
</evidence>
<keyword evidence="2" id="KW-0677">Repeat</keyword>
<evidence type="ECO:0000259" key="8">
    <source>
        <dbReference type="PROSITE" id="PS50089"/>
    </source>
</evidence>
<evidence type="ECO:0000256" key="5">
    <source>
        <dbReference type="ARBA" id="ARBA00022833"/>
    </source>
</evidence>
<sequence length="658" mass="76573">MTAKKSDIQRLIECCICCDYLTDVRETPCCHQLFCYACIQSWLNKPTKNCPRCRSTTLTEQNLLKNIVVQRFVDNLQFPCPYALQGCLVEIARCDLLKHKRLCSYSPEKLANKQRLKLEESRALLLKYKEGKTYLTDNVLFDLAKLFHIEHDYNNAKECLQMIKDQNKLQEIIILQAQIERDTNQYDKALELYTKAYSLTNSISQRIELLSAKGYLLLKKAQYEQAKDMFTQAFDLLRIDDQSQTKVELLNALGLIAKKCSDYDQAILTYDEALKIVDTNSNLWSDIISNLADIHRKKGNYNEARELYLKSLKHAESVYGQNHPLIADIMNNLALLYKKEGKYTEALDYLKQALKFSKHYYGQEHPTIGIYLTNVGDIYRKQGDFKTAEATYKEALTYLEQSYGKDHIEVAEVLNSMGLVLKKRTDYDGAEKYYKRAIEIVYNTFGHDQEHYKLGIYYNNLADLDRKRNKFDNALQLYQRALTSIEKTLGLQHSEAAEILHNIGQVQHQLGNYKQAIDYINRALIIIKREFNDKHYKYGIFLNSLGLSYAMINDYKIAYIHLKQALQILLNNLGSDHIEVCDVYSNLGDICMKFVIEIDQQQQQKYQSEKQSKLDEAKQYYLEAQRIVQATFDNEHTKAIQFSSLLFIINNYNSLCKL</sequence>
<dbReference type="EMBL" id="CAJNOO010001992">
    <property type="protein sequence ID" value="CAF1224095.1"/>
    <property type="molecule type" value="Genomic_DNA"/>
</dbReference>
<dbReference type="GO" id="GO:0008270">
    <property type="term" value="F:zinc ion binding"/>
    <property type="evidence" value="ECO:0007669"/>
    <property type="project" value="UniProtKB-KW"/>
</dbReference>
<evidence type="ECO:0000256" key="3">
    <source>
        <dbReference type="ARBA" id="ARBA00022771"/>
    </source>
</evidence>
<dbReference type="Gene3D" id="3.30.40.10">
    <property type="entry name" value="Zinc/RING finger domain, C3HC4 (zinc finger)"/>
    <property type="match status" value="1"/>
</dbReference>
<dbReference type="SMART" id="SM00028">
    <property type="entry name" value="TPR"/>
    <property type="match status" value="10"/>
</dbReference>
<dbReference type="Proteomes" id="UP000663889">
    <property type="component" value="Unassembled WGS sequence"/>
</dbReference>
<dbReference type="SUPFAM" id="SSF57850">
    <property type="entry name" value="RING/U-box"/>
    <property type="match status" value="1"/>
</dbReference>
<feature type="repeat" description="TPR" evidence="7">
    <location>
        <begin position="327"/>
        <end position="360"/>
    </location>
</feature>
<keyword evidence="16" id="KW-1185">Reference proteome</keyword>
<dbReference type="EMBL" id="CAJNOU010001012">
    <property type="protein sequence ID" value="CAF1134510.1"/>
    <property type="molecule type" value="Genomic_DNA"/>
</dbReference>
<dbReference type="InterPro" id="IPR013083">
    <property type="entry name" value="Znf_RING/FYVE/PHD"/>
</dbReference>
<comment type="caution">
    <text evidence="14">The sequence shown here is derived from an EMBL/GenBank/DDBJ whole genome shotgun (WGS) entry which is preliminary data.</text>
</comment>
<dbReference type="OrthoDB" id="5142960at2759"/>
<evidence type="ECO:0000313" key="16">
    <source>
        <dbReference type="Proteomes" id="UP000663870"/>
    </source>
</evidence>
<dbReference type="Pfam" id="PF13176">
    <property type="entry name" value="TPR_7"/>
    <property type="match status" value="1"/>
</dbReference>
<dbReference type="Proteomes" id="UP000663874">
    <property type="component" value="Unassembled WGS sequence"/>
</dbReference>
<dbReference type="InterPro" id="IPR019734">
    <property type="entry name" value="TPR_rpt"/>
</dbReference>
<dbReference type="Pfam" id="PF13424">
    <property type="entry name" value="TPR_12"/>
    <property type="match status" value="3"/>
</dbReference>
<evidence type="ECO:0000313" key="15">
    <source>
        <dbReference type="Proteomes" id="UP000663823"/>
    </source>
</evidence>
<evidence type="ECO:0000313" key="11">
    <source>
        <dbReference type="EMBL" id="CAF1224095.1"/>
    </source>
</evidence>
<dbReference type="AlphaFoldDB" id="A0A819LA75"/>
<feature type="repeat" description="TPR" evidence="7">
    <location>
        <begin position="497"/>
        <end position="530"/>
    </location>
</feature>
<evidence type="ECO:0000256" key="4">
    <source>
        <dbReference type="ARBA" id="ARBA00022803"/>
    </source>
</evidence>
<evidence type="ECO:0000313" key="12">
    <source>
        <dbReference type="EMBL" id="CAF1331002.1"/>
    </source>
</evidence>
<dbReference type="GO" id="GO:0005737">
    <property type="term" value="C:cytoplasm"/>
    <property type="evidence" value="ECO:0007669"/>
    <property type="project" value="UniProtKB-ARBA"/>
</dbReference>
<keyword evidence="4 7" id="KW-0802">TPR repeat</keyword>
<dbReference type="PROSITE" id="PS50293">
    <property type="entry name" value="TPR_REGION"/>
    <property type="match status" value="1"/>
</dbReference>
<dbReference type="PROSITE" id="PS50005">
    <property type="entry name" value="TPR"/>
    <property type="match status" value="5"/>
</dbReference>
<feature type="repeat" description="TPR" evidence="7">
    <location>
        <begin position="369"/>
        <end position="402"/>
    </location>
</feature>
<dbReference type="SUPFAM" id="SSF48452">
    <property type="entry name" value="TPR-like"/>
    <property type="match status" value="2"/>
</dbReference>
<dbReference type="InterPro" id="IPR018957">
    <property type="entry name" value="Znf_C3HC4_RING-type"/>
</dbReference>
<dbReference type="PANTHER" id="PTHR45641">
    <property type="entry name" value="TETRATRICOPEPTIDE REPEAT PROTEIN (AFU_ORTHOLOGUE AFUA_6G03870)"/>
    <property type="match status" value="1"/>
</dbReference>
<dbReference type="Gene3D" id="1.25.40.10">
    <property type="entry name" value="Tetratricopeptide repeat domain"/>
    <property type="match status" value="3"/>
</dbReference>
<organism evidence="14 15">
    <name type="scientific">Rotaria sordida</name>
    <dbReference type="NCBI Taxonomy" id="392033"/>
    <lineage>
        <taxon>Eukaryota</taxon>
        <taxon>Metazoa</taxon>
        <taxon>Spiralia</taxon>
        <taxon>Gnathifera</taxon>
        <taxon>Rotifera</taxon>
        <taxon>Eurotatoria</taxon>
        <taxon>Bdelloidea</taxon>
        <taxon>Philodinida</taxon>
        <taxon>Philodinidae</taxon>
        <taxon>Rotaria</taxon>
    </lineage>
</organism>
<feature type="domain" description="RING-type" evidence="8">
    <location>
        <begin position="14"/>
        <end position="54"/>
    </location>
</feature>
<accession>A0A819LA75</accession>
<reference evidence="14" key="1">
    <citation type="submission" date="2021-02" db="EMBL/GenBank/DDBJ databases">
        <authorList>
            <person name="Nowell W R."/>
        </authorList>
    </citation>
    <scope>NUCLEOTIDE SEQUENCE</scope>
</reference>
<dbReference type="PANTHER" id="PTHR45641:SF19">
    <property type="entry name" value="NEPHROCYSTIN-3"/>
    <property type="match status" value="1"/>
</dbReference>
<protein>
    <recommendedName>
        <fullName evidence="8">RING-type domain-containing protein</fullName>
    </recommendedName>
</protein>
<dbReference type="EMBL" id="CAJNOH010000390">
    <property type="protein sequence ID" value="CAF1025231.1"/>
    <property type="molecule type" value="Genomic_DNA"/>
</dbReference>
<dbReference type="EMBL" id="CAJOAX010005716">
    <property type="protein sequence ID" value="CAF3957939.1"/>
    <property type="molecule type" value="Genomic_DNA"/>
</dbReference>
<evidence type="ECO:0000313" key="13">
    <source>
        <dbReference type="EMBL" id="CAF3693990.1"/>
    </source>
</evidence>
<dbReference type="SUPFAM" id="SSF49599">
    <property type="entry name" value="TRAF domain-like"/>
    <property type="match status" value="1"/>
</dbReference>
<dbReference type="Pfam" id="PF00097">
    <property type="entry name" value="zf-C3HC4"/>
    <property type="match status" value="1"/>
</dbReference>
<dbReference type="EMBL" id="CAJNOL010001294">
    <property type="protein sequence ID" value="CAF1331002.1"/>
    <property type="molecule type" value="Genomic_DNA"/>
</dbReference>
<dbReference type="InterPro" id="IPR011990">
    <property type="entry name" value="TPR-like_helical_dom_sf"/>
</dbReference>
<evidence type="ECO:0000313" key="9">
    <source>
        <dbReference type="EMBL" id="CAF1025231.1"/>
    </source>
</evidence>
<dbReference type="SMART" id="SM00184">
    <property type="entry name" value="RING"/>
    <property type="match status" value="1"/>
</dbReference>
<dbReference type="CDD" id="cd16449">
    <property type="entry name" value="RING-HC"/>
    <property type="match status" value="1"/>
</dbReference>
<evidence type="ECO:0000256" key="1">
    <source>
        <dbReference type="ARBA" id="ARBA00022723"/>
    </source>
</evidence>
<keyword evidence="5" id="KW-0862">Zinc</keyword>
<keyword evidence="3 6" id="KW-0863">Zinc-finger</keyword>
<dbReference type="InterPro" id="IPR001841">
    <property type="entry name" value="Znf_RING"/>
</dbReference>
<evidence type="ECO:0000313" key="10">
    <source>
        <dbReference type="EMBL" id="CAF1134510.1"/>
    </source>
</evidence>
<dbReference type="Proteomes" id="UP000663882">
    <property type="component" value="Unassembled WGS sequence"/>
</dbReference>
<evidence type="ECO:0000256" key="7">
    <source>
        <dbReference type="PROSITE-ProRule" id="PRU00339"/>
    </source>
</evidence>
<feature type="repeat" description="TPR" evidence="7">
    <location>
        <begin position="411"/>
        <end position="444"/>
    </location>
</feature>
<dbReference type="PROSITE" id="PS50089">
    <property type="entry name" value="ZF_RING_2"/>
    <property type="match status" value="1"/>
</dbReference>
<name>A0A819LA75_9BILA</name>